<evidence type="ECO:0000259" key="3">
    <source>
        <dbReference type="Pfam" id="PF07143"/>
    </source>
</evidence>
<name>A0A1I2S3Z2_9GAMM</name>
<dbReference type="Gene3D" id="2.40.370.10">
    <property type="entry name" value="AttH-like domain"/>
    <property type="match status" value="2"/>
</dbReference>
<keyword evidence="4" id="KW-0378">Hydrolase</keyword>
<accession>A0A1I2S3Z2</accession>
<dbReference type="SUPFAM" id="SSF159245">
    <property type="entry name" value="AttH-like"/>
    <property type="match status" value="1"/>
</dbReference>
<dbReference type="PANTHER" id="PTHR38591">
    <property type="entry name" value="HYDROLASE"/>
    <property type="match status" value="1"/>
</dbReference>
<feature type="domain" description="AttH" evidence="3">
    <location>
        <begin position="96"/>
        <end position="291"/>
    </location>
</feature>
<dbReference type="InterPro" id="IPR023374">
    <property type="entry name" value="AttH-like_dom_sf"/>
</dbReference>
<organism evidence="4 5">
    <name type="scientific">Neptunomonas qingdaonensis</name>
    <dbReference type="NCBI Taxonomy" id="1045558"/>
    <lineage>
        <taxon>Bacteria</taxon>
        <taxon>Pseudomonadati</taxon>
        <taxon>Pseudomonadota</taxon>
        <taxon>Gammaproteobacteria</taxon>
        <taxon>Oceanospirillales</taxon>
        <taxon>Oceanospirillaceae</taxon>
        <taxon>Neptunomonas</taxon>
    </lineage>
</organism>
<dbReference type="AlphaFoldDB" id="A0A1I2S3Z2"/>
<feature type="chain" id="PRO_5011693072" evidence="2">
    <location>
        <begin position="31"/>
        <end position="430"/>
    </location>
</feature>
<proteinExistence type="predicted"/>
<reference evidence="5" key="1">
    <citation type="submission" date="2016-10" db="EMBL/GenBank/DDBJ databases">
        <authorList>
            <person name="Varghese N."/>
            <person name="Submissions S."/>
        </authorList>
    </citation>
    <scope>NUCLEOTIDE SEQUENCE [LARGE SCALE GENOMIC DNA]</scope>
    <source>
        <strain evidence="5">CGMCC 1.10971</strain>
    </source>
</reference>
<evidence type="ECO:0000313" key="5">
    <source>
        <dbReference type="Proteomes" id="UP000198623"/>
    </source>
</evidence>
<dbReference type="OrthoDB" id="9770826at2"/>
<dbReference type="STRING" id="1045558.SAMN05216175_107103"/>
<dbReference type="Pfam" id="PF17186">
    <property type="entry name" value="Lipocalin_9"/>
    <property type="match status" value="1"/>
</dbReference>
<protein>
    <submittedName>
        <fullName evidence="4">Predicted secreted hydrolase</fullName>
    </submittedName>
</protein>
<evidence type="ECO:0000313" key="4">
    <source>
        <dbReference type="EMBL" id="SFG47542.1"/>
    </source>
</evidence>
<dbReference type="PANTHER" id="PTHR38591:SF1">
    <property type="entry name" value="BLL1000 PROTEIN"/>
    <property type="match status" value="1"/>
</dbReference>
<dbReference type="InterPro" id="IPR010791">
    <property type="entry name" value="AttH_dom"/>
</dbReference>
<evidence type="ECO:0000256" key="2">
    <source>
        <dbReference type="SAM" id="SignalP"/>
    </source>
</evidence>
<dbReference type="GO" id="GO:0016787">
    <property type="term" value="F:hydrolase activity"/>
    <property type="evidence" value="ECO:0007669"/>
    <property type="project" value="UniProtKB-KW"/>
</dbReference>
<keyword evidence="5" id="KW-1185">Reference proteome</keyword>
<gene>
    <name evidence="4" type="ORF">SAMN05216175_107103</name>
</gene>
<dbReference type="Pfam" id="PF07143">
    <property type="entry name" value="CrtC"/>
    <property type="match status" value="1"/>
</dbReference>
<keyword evidence="2" id="KW-0732">Signal</keyword>
<dbReference type="Proteomes" id="UP000198623">
    <property type="component" value="Unassembled WGS sequence"/>
</dbReference>
<sequence>MNNQWHLNSLIRGLSVLCLLLLGACGPASEHGSQTQPVTESAKRADSAKNSGADVNGGGRAGFANLGAASQGYAHASSATYLSFPEDHGPHPDFRIEWWYLTANLVDDNGEPLGMQWTLFRQAQQPIAKIEAEPKSEHKAEPWSTDQIWMAHMALSRGENHRVAERFARGASVPLPNTAQQAGVTAQPFRAWLDDWQLESQARNPGDDALDHLRLTAQAKDENGPFGYRLELEAEGPLVRHGIRGFSQKSADGQGSMYYSQPFYRVSGEVMLEGEHVAVSGRAWLDREWSSQLLSASQTGWDWFSLHLDSGARLMAFRLRGGGANQDDYLSGSWISPDGEVTPLNASTLTLVPLESAKAAGHRVPLRWRLTLPEQNIELEIVARQANRWMNTSVLYWEGAVSVSDAASGAPRGQGYLEMTGYDMVRQKSE</sequence>
<dbReference type="EMBL" id="FOOU01000007">
    <property type="protein sequence ID" value="SFG47542.1"/>
    <property type="molecule type" value="Genomic_DNA"/>
</dbReference>
<dbReference type="RefSeq" id="WP_090728314.1">
    <property type="nucleotide sequence ID" value="NZ_FOOU01000007.1"/>
</dbReference>
<evidence type="ECO:0000256" key="1">
    <source>
        <dbReference type="SAM" id="MobiDB-lite"/>
    </source>
</evidence>
<feature type="region of interest" description="Disordered" evidence="1">
    <location>
        <begin position="29"/>
        <end position="57"/>
    </location>
</feature>
<feature type="signal peptide" evidence="2">
    <location>
        <begin position="1"/>
        <end position="30"/>
    </location>
</feature>